<dbReference type="AlphaFoldDB" id="A0A5M7C0I9"/>
<evidence type="ECO:0000313" key="2">
    <source>
        <dbReference type="EMBL" id="KAA5835273.1"/>
    </source>
</evidence>
<dbReference type="SUPFAM" id="SSF53067">
    <property type="entry name" value="Actin-like ATPase domain"/>
    <property type="match status" value="1"/>
</dbReference>
<dbReference type="InterPro" id="IPR000600">
    <property type="entry name" value="ROK"/>
</dbReference>
<protein>
    <submittedName>
        <fullName evidence="2">ROK family protein</fullName>
    </submittedName>
</protein>
<name>A0A5M7C0I9_SACHI</name>
<sequence>MVGVDVGGTETKAVLLDASGEVLAQRRGATPPRASDTAQRVLDLTCSLVGELAEHAAPVAVGLVVPGIVDETRGVAVLSANLGWSDVPFAPLLGARLGLPVAFGHDVRAGALAEHRSGAARGAADAVFLPVGTGVSAAHVRSGQVHSGGGYAGEVGQVPVEVRGQRVRLEAVASAGAIGQRYRERTGNPVAGAADVARLVEGGDPAAAEVWDEAVEALGHALIWLTALLAPEVVVVGGGLSQAGPLLFDPLARRLAADWSLASAPEVVPAELGDRAGSLGAALLAADLLEHRNPVINRTEER</sequence>
<dbReference type="OrthoDB" id="9810372at2"/>
<accession>A0A5M7C0I9</accession>
<comment type="similarity">
    <text evidence="1">Belongs to the ROK (NagC/XylR) family.</text>
</comment>
<comment type="caution">
    <text evidence="2">The sequence shown here is derived from an EMBL/GenBank/DDBJ whole genome shotgun (WGS) entry which is preliminary data.</text>
</comment>
<gene>
    <name evidence="2" type="ORF">F1721_09325</name>
</gene>
<dbReference type="PANTHER" id="PTHR18964">
    <property type="entry name" value="ROK (REPRESSOR, ORF, KINASE) FAMILY"/>
    <property type="match status" value="1"/>
</dbReference>
<proteinExistence type="inferred from homology"/>
<organism evidence="2 3">
    <name type="scientific">Saccharopolyspora hirsuta</name>
    <dbReference type="NCBI Taxonomy" id="1837"/>
    <lineage>
        <taxon>Bacteria</taxon>
        <taxon>Bacillati</taxon>
        <taxon>Actinomycetota</taxon>
        <taxon>Actinomycetes</taxon>
        <taxon>Pseudonocardiales</taxon>
        <taxon>Pseudonocardiaceae</taxon>
        <taxon>Saccharopolyspora</taxon>
    </lineage>
</organism>
<reference evidence="2 3" key="1">
    <citation type="submission" date="2019-09" db="EMBL/GenBank/DDBJ databases">
        <title>Draft genome sequence of the thermophilic Saccharopolyspora hirsuta VKM Ac-666T.</title>
        <authorList>
            <person name="Lobastova T.G."/>
            <person name="Fokina V."/>
            <person name="Bragin E.Y."/>
            <person name="Shtratnikova V.Y."/>
            <person name="Starodumova I.P."/>
            <person name="Tarlachkov S.V."/>
            <person name="Donova M.V."/>
        </authorList>
    </citation>
    <scope>NUCLEOTIDE SEQUENCE [LARGE SCALE GENOMIC DNA]</scope>
    <source>
        <strain evidence="2 3">VKM Ac-666</strain>
    </source>
</reference>
<evidence type="ECO:0000256" key="1">
    <source>
        <dbReference type="ARBA" id="ARBA00006479"/>
    </source>
</evidence>
<dbReference type="InterPro" id="IPR043129">
    <property type="entry name" value="ATPase_NBD"/>
</dbReference>
<keyword evidence="3" id="KW-1185">Reference proteome</keyword>
<dbReference type="PANTHER" id="PTHR18964:SF149">
    <property type="entry name" value="BIFUNCTIONAL UDP-N-ACETYLGLUCOSAMINE 2-EPIMERASE_N-ACETYLMANNOSAMINE KINASE"/>
    <property type="match status" value="1"/>
</dbReference>
<dbReference type="Pfam" id="PF00480">
    <property type="entry name" value="ROK"/>
    <property type="match status" value="1"/>
</dbReference>
<dbReference type="Gene3D" id="3.30.420.40">
    <property type="match status" value="2"/>
</dbReference>
<evidence type="ECO:0000313" key="3">
    <source>
        <dbReference type="Proteomes" id="UP000323946"/>
    </source>
</evidence>
<dbReference type="EMBL" id="VWPH01000004">
    <property type="protein sequence ID" value="KAA5835273.1"/>
    <property type="molecule type" value="Genomic_DNA"/>
</dbReference>
<dbReference type="Proteomes" id="UP000323946">
    <property type="component" value="Unassembled WGS sequence"/>
</dbReference>